<evidence type="ECO:0000256" key="4">
    <source>
        <dbReference type="ARBA" id="ARBA00022898"/>
    </source>
</evidence>
<evidence type="ECO:0000256" key="1">
    <source>
        <dbReference type="ARBA" id="ARBA00001933"/>
    </source>
</evidence>
<comment type="similarity">
    <text evidence="7">Belongs to the class-V pyridoxal-phosphate-dependent aminotransferase family. PhnW subfamily.</text>
</comment>
<feature type="binding site" evidence="8">
    <location>
        <position position="333"/>
    </location>
    <ligand>
        <name>substrate</name>
    </ligand>
</feature>
<accession>A0A080M014</accession>
<sequence length="363" mass="39339">MILLNPGPVTLSQRVRNALLHEDLCHRESEFAELSLDLRARIERVYPEAAADFTAVLLTGSGTAAVEAMLNSIVPPTARCLVVANGVYGERMATMLARHRRPHALIDSPWLSPIPLQRIDEALVADPGIAFVACVQHETTTGRLNDIDSLGAICRRHGVNLLLDAVSSFAAEELRFAEWNLVAVAAAANKCLHGIPGTAFVLARRDLLTGCADHADSLYLDLYPLFREQQAGWSPFTQSVQGFFALQEALREFADAGGQPARRHRYLAISSRLRRELPTLGAELLLAEADYASMLTSFRLPFGNRYATVHDGLKRAGFTIYAGQGPLAADVFRIAGMGAITDADVDRLLAACCELLAGPEAAP</sequence>
<dbReference type="InterPro" id="IPR015422">
    <property type="entry name" value="PyrdxlP-dep_Trfase_small"/>
</dbReference>
<feature type="modified residue" description="N6-(pyridoxal phosphate)lysine" evidence="7 9">
    <location>
        <position position="190"/>
    </location>
</feature>
<dbReference type="Gene3D" id="3.90.1150.10">
    <property type="entry name" value="Aspartate Aminotransferase, domain 1"/>
    <property type="match status" value="1"/>
</dbReference>
<evidence type="ECO:0000313" key="11">
    <source>
        <dbReference type="EMBL" id="KFB74466.1"/>
    </source>
</evidence>
<protein>
    <recommendedName>
        <fullName evidence="7">2-aminoethylphosphonate--pyruvate transaminase</fullName>
        <ecNumber evidence="7">2.6.1.37</ecNumber>
    </recommendedName>
    <alternativeName>
        <fullName evidence="7">2-aminoethylphosphonate aminotransferase</fullName>
    </alternativeName>
    <alternativeName>
        <fullName evidence="7">AEP transaminase</fullName>
        <shortName evidence="7">AEPT</shortName>
    </alternativeName>
</protein>
<dbReference type="GO" id="GO:0047304">
    <property type="term" value="F:2-aminoethylphosphonate-pyruvate transaminase activity"/>
    <property type="evidence" value="ECO:0007669"/>
    <property type="project" value="UniProtKB-UniRule"/>
</dbReference>
<feature type="domain" description="Aminotransferase class V" evidence="10">
    <location>
        <begin position="17"/>
        <end position="300"/>
    </location>
</feature>
<name>A0A080M014_9PROT</name>
<evidence type="ECO:0000256" key="5">
    <source>
        <dbReference type="ARBA" id="ARBA00023317"/>
    </source>
</evidence>
<dbReference type="Proteomes" id="UP000020077">
    <property type="component" value="Unassembled WGS sequence"/>
</dbReference>
<comment type="catalytic activity">
    <reaction evidence="6 7">
        <text>(2-aminoethyl)phosphonate + pyruvate = phosphonoacetaldehyde + L-alanine</text>
        <dbReference type="Rhea" id="RHEA:17021"/>
        <dbReference type="ChEBI" id="CHEBI:15361"/>
        <dbReference type="ChEBI" id="CHEBI:57418"/>
        <dbReference type="ChEBI" id="CHEBI:57972"/>
        <dbReference type="ChEBI" id="CHEBI:58383"/>
        <dbReference type="EC" id="2.6.1.37"/>
    </reaction>
</comment>
<dbReference type="Gene3D" id="3.40.640.10">
    <property type="entry name" value="Type I PLP-dependent aspartate aminotransferase-like (Major domain)"/>
    <property type="match status" value="1"/>
</dbReference>
<dbReference type="InterPro" id="IPR024169">
    <property type="entry name" value="SP_NH2Trfase/AEP_transaminase"/>
</dbReference>
<keyword evidence="4 7" id="KW-0663">Pyridoxal phosphate</keyword>
<dbReference type="AlphaFoldDB" id="A0A080M014"/>
<keyword evidence="5 7" id="KW-0670">Pyruvate</keyword>
<dbReference type="PANTHER" id="PTHR42778:SF1">
    <property type="entry name" value="2-AMINOETHYLPHOSPHONATE--PYRUVATE TRANSAMINASE"/>
    <property type="match status" value="1"/>
</dbReference>
<comment type="function">
    <text evidence="7">Involved in phosphonate degradation.</text>
</comment>
<evidence type="ECO:0000256" key="7">
    <source>
        <dbReference type="HAMAP-Rule" id="MF_01376"/>
    </source>
</evidence>
<evidence type="ECO:0000256" key="2">
    <source>
        <dbReference type="ARBA" id="ARBA00022576"/>
    </source>
</evidence>
<keyword evidence="2 7" id="KW-0032">Aminotransferase</keyword>
<keyword evidence="3 7" id="KW-0808">Transferase</keyword>
<dbReference type="HAMAP" id="MF_01376">
    <property type="entry name" value="PhnW_aminotrans_5"/>
    <property type="match status" value="1"/>
</dbReference>
<dbReference type="InterPro" id="IPR012703">
    <property type="entry name" value="NH2EtPonate_pyrv_transaminase"/>
</dbReference>
<reference evidence="11 12" key="1">
    <citation type="submission" date="2014-02" db="EMBL/GenBank/DDBJ databases">
        <title>Expanding our view of genomic diversity in Candidatus Accumulibacter clades.</title>
        <authorList>
            <person name="Skennerton C.T."/>
            <person name="Barr J.J."/>
            <person name="Slater F.R."/>
            <person name="Bond P.L."/>
            <person name="Tyson G.W."/>
        </authorList>
    </citation>
    <scope>NUCLEOTIDE SEQUENCE [LARGE SCALE GENOMIC DNA]</scope>
    <source>
        <strain evidence="12">BA-91</strain>
    </source>
</reference>
<evidence type="ECO:0000256" key="8">
    <source>
        <dbReference type="PIRSR" id="PIRSR000524-1"/>
    </source>
</evidence>
<dbReference type="PIRSF" id="PIRSF000524">
    <property type="entry name" value="SPT"/>
    <property type="match status" value="1"/>
</dbReference>
<dbReference type="Pfam" id="PF00266">
    <property type="entry name" value="Aminotran_5"/>
    <property type="match status" value="1"/>
</dbReference>
<comment type="cofactor">
    <cofactor evidence="1 7 9">
        <name>pyridoxal 5'-phosphate</name>
        <dbReference type="ChEBI" id="CHEBI:597326"/>
    </cofactor>
</comment>
<organism evidence="11 12">
    <name type="scientific">Candidatus Accumulibacter phosphatis</name>
    <dbReference type="NCBI Taxonomy" id="327160"/>
    <lineage>
        <taxon>Bacteria</taxon>
        <taxon>Pseudomonadati</taxon>
        <taxon>Pseudomonadota</taxon>
        <taxon>Betaproteobacteria</taxon>
        <taxon>Candidatus Accumulibacter</taxon>
    </lineage>
</organism>
<comment type="subunit">
    <text evidence="7">Homodimer.</text>
</comment>
<evidence type="ECO:0000313" key="12">
    <source>
        <dbReference type="Proteomes" id="UP000020077"/>
    </source>
</evidence>
<dbReference type="NCBIfam" id="TIGR03301">
    <property type="entry name" value="PhnW-AepZ"/>
    <property type="match status" value="1"/>
</dbReference>
<dbReference type="InterPro" id="IPR000192">
    <property type="entry name" value="Aminotrans_V_dom"/>
</dbReference>
<dbReference type="InterPro" id="IPR015424">
    <property type="entry name" value="PyrdxlP-dep_Trfase"/>
</dbReference>
<dbReference type="GO" id="GO:0019700">
    <property type="term" value="P:organic phosphonate catabolic process"/>
    <property type="evidence" value="ECO:0007669"/>
    <property type="project" value="InterPro"/>
</dbReference>
<dbReference type="SUPFAM" id="SSF53383">
    <property type="entry name" value="PLP-dependent transferases"/>
    <property type="match status" value="1"/>
</dbReference>
<dbReference type="PANTHER" id="PTHR42778">
    <property type="entry name" value="2-AMINOETHYLPHOSPHONATE--PYRUVATE TRANSAMINASE"/>
    <property type="match status" value="1"/>
</dbReference>
<dbReference type="InterPro" id="IPR015421">
    <property type="entry name" value="PyrdxlP-dep_Trfase_major"/>
</dbReference>
<dbReference type="EC" id="2.6.1.37" evidence="7"/>
<evidence type="ECO:0000256" key="3">
    <source>
        <dbReference type="ARBA" id="ARBA00022679"/>
    </source>
</evidence>
<proteinExistence type="inferred from homology"/>
<evidence type="ECO:0000256" key="9">
    <source>
        <dbReference type="PIRSR" id="PIRSR000524-50"/>
    </source>
</evidence>
<evidence type="ECO:0000259" key="10">
    <source>
        <dbReference type="Pfam" id="PF00266"/>
    </source>
</evidence>
<comment type="caution">
    <text evidence="11">The sequence shown here is derived from an EMBL/GenBank/DDBJ whole genome shotgun (WGS) entry which is preliminary data.</text>
</comment>
<evidence type="ECO:0000256" key="6">
    <source>
        <dbReference type="ARBA" id="ARBA00049460"/>
    </source>
</evidence>
<gene>
    <name evidence="11" type="primary">phnW_1</name>
    <name evidence="7" type="synonym">phnW</name>
    <name evidence="11" type="ORF">AW09_000232</name>
</gene>
<dbReference type="EMBL" id="JDVG02000032">
    <property type="protein sequence ID" value="KFB74466.1"/>
    <property type="molecule type" value="Genomic_DNA"/>
</dbReference>